<proteinExistence type="predicted"/>
<evidence type="ECO:0000313" key="1">
    <source>
        <dbReference type="EMBL" id="MDZ5762451.1"/>
    </source>
</evidence>
<name>A0ABU5L8K2_9RICK</name>
<organism evidence="1 2">
    <name type="scientific">Candidatus Cyrtobacter comes</name>
    <dbReference type="NCBI Taxonomy" id="675776"/>
    <lineage>
        <taxon>Bacteria</taxon>
        <taxon>Pseudomonadati</taxon>
        <taxon>Pseudomonadota</taxon>
        <taxon>Alphaproteobacteria</taxon>
        <taxon>Rickettsiales</taxon>
        <taxon>Candidatus Midichloriaceae</taxon>
        <taxon>Candidatus Cyrtobacter</taxon>
    </lineage>
</organism>
<sequence length="570" mass="63460">MPKVVYEHVDRQTSKTYTSDLVLRYKFDGDIIRDVSIPNINAPQCAKFSNFSTTYCAVVPKDDVEKICVCAQADCNSNKFIGCVPRPMPKDSNVAMIGEFTSKEDYKGREIPALKISLVRTLTDGSIIKKDADGAKVVEKSGTYYKLDGNNDITNTPAKEPVIVERFQLPKERDAIAAEYYEFISQDASGNQIEGLMRGTVSAYGFNFNVSIPKLNSSNKIEDIGVITPIQNQTLKGCFVFSSSDEKGVPRYFIPKGKRDRKTCCPSYVKNKEKECIVPPIKKKCDDGSMAMNDENAQRAFCPGVYEEPENPDVADDICLTCENKNVMPDPFCLKMPTDCGKQEIPNSFNGFAIWDKSSPGKISYSTCSIDYGLQASNEISIRKKDTSSLPLVEQGKIESEHNKLINYLADLKDESKKIHKRISTTELPKIDPKYQQYFDIQDTEKVPERICTANLYSRFNNPCLITNDGCVELKKPLELTGNMLLNESGGLYYNVAVAELGSLKPGQEREMAHIADVNGKCPAGYTAEGSLTRKCVTRYIISKASNGKGKIDVKSQFWGDVNGRCSKIK</sequence>
<dbReference type="Proteomes" id="UP001293791">
    <property type="component" value="Unassembled WGS sequence"/>
</dbReference>
<comment type="caution">
    <text evidence="1">The sequence shown here is derived from an EMBL/GenBank/DDBJ whole genome shotgun (WGS) entry which is preliminary data.</text>
</comment>
<keyword evidence="2" id="KW-1185">Reference proteome</keyword>
<evidence type="ECO:0000313" key="2">
    <source>
        <dbReference type="Proteomes" id="UP001293791"/>
    </source>
</evidence>
<reference evidence="1 2" key="1">
    <citation type="submission" date="2023-02" db="EMBL/GenBank/DDBJ databases">
        <title>Host association and intracellularity evolved multiple times independently in the Rickettsiales.</title>
        <authorList>
            <person name="Castelli M."/>
            <person name="Nardi T."/>
            <person name="Gammuto L."/>
            <person name="Bellinzona G."/>
            <person name="Sabaneyeva E."/>
            <person name="Potekhin A."/>
            <person name="Serra V."/>
            <person name="Petroni G."/>
            <person name="Sassera D."/>
        </authorList>
    </citation>
    <scope>NUCLEOTIDE SEQUENCE [LARGE SCALE GENOMIC DNA]</scope>
    <source>
        <strain evidence="1 2">BOD18</strain>
    </source>
</reference>
<dbReference type="EMBL" id="JARGYT010000051">
    <property type="protein sequence ID" value="MDZ5762451.1"/>
    <property type="molecule type" value="Genomic_DNA"/>
</dbReference>
<dbReference type="RefSeq" id="WP_322497919.1">
    <property type="nucleotide sequence ID" value="NZ_JARGYT010000051.1"/>
</dbReference>
<accession>A0ABU5L8K2</accession>
<protein>
    <submittedName>
        <fullName evidence="1">Uncharacterized protein</fullName>
    </submittedName>
</protein>
<gene>
    <name evidence="1" type="ORF">Cyrtocomes_00834</name>
</gene>